<evidence type="ECO:0000256" key="3">
    <source>
        <dbReference type="PIRSR" id="PIRSR000858-1"/>
    </source>
</evidence>
<dbReference type="SUPFAM" id="SSF100950">
    <property type="entry name" value="NagB/RpiA/CoA transferase-like"/>
    <property type="match status" value="2"/>
</dbReference>
<organism evidence="4">
    <name type="scientific">Lygus hesperus</name>
    <name type="common">Western plant bug</name>
    <dbReference type="NCBI Taxonomy" id="30085"/>
    <lineage>
        <taxon>Eukaryota</taxon>
        <taxon>Metazoa</taxon>
        <taxon>Ecdysozoa</taxon>
        <taxon>Arthropoda</taxon>
        <taxon>Hexapoda</taxon>
        <taxon>Insecta</taxon>
        <taxon>Pterygota</taxon>
        <taxon>Neoptera</taxon>
        <taxon>Paraneoptera</taxon>
        <taxon>Hemiptera</taxon>
        <taxon>Heteroptera</taxon>
        <taxon>Panheteroptera</taxon>
        <taxon>Cimicomorpha</taxon>
        <taxon>Miridae</taxon>
        <taxon>Mirini</taxon>
        <taxon>Lygus</taxon>
    </lineage>
</organism>
<name>A0A0A9VZH9_LYGHE</name>
<dbReference type="Pfam" id="PF01144">
    <property type="entry name" value="CoA_trans"/>
    <property type="match status" value="2"/>
</dbReference>
<dbReference type="PANTHER" id="PTHR13707">
    <property type="entry name" value="KETOACID-COENZYME A TRANSFERASE"/>
    <property type="match status" value="1"/>
</dbReference>
<reference evidence="4" key="2">
    <citation type="submission" date="2014-07" db="EMBL/GenBank/DDBJ databases">
        <authorList>
            <person name="Hull J."/>
        </authorList>
    </citation>
    <scope>NUCLEOTIDE SEQUENCE</scope>
</reference>
<protein>
    <submittedName>
        <fullName evidence="4">Succinyl-CoA:3-ketoacid-coenzyme A transferase 1, mitochondrial</fullName>
    </submittedName>
</protein>
<dbReference type="InterPro" id="IPR012791">
    <property type="entry name" value="3-oxoacid_CoA-transf_B"/>
</dbReference>
<dbReference type="PIRSF" id="PIRSF000858">
    <property type="entry name" value="SCOT-t"/>
    <property type="match status" value="1"/>
</dbReference>
<evidence type="ECO:0000256" key="1">
    <source>
        <dbReference type="ARBA" id="ARBA00007154"/>
    </source>
</evidence>
<evidence type="ECO:0000313" key="4">
    <source>
        <dbReference type="EMBL" id="JAG01014.1"/>
    </source>
</evidence>
<dbReference type="AlphaFoldDB" id="A0A0A9VZH9"/>
<dbReference type="InterPro" id="IPR014388">
    <property type="entry name" value="3-oxoacid_CoA-transferase"/>
</dbReference>
<accession>A0A0A9VZH9</accession>
<reference evidence="5" key="3">
    <citation type="journal article" date="2016" name="Gigascience">
        <title>De novo construction of an expanded transcriptome assembly for the western tarnished plant bug, Lygus hesperus.</title>
        <authorList>
            <person name="Tassone E.E."/>
            <person name="Geib S.M."/>
            <person name="Hall B."/>
            <person name="Fabrick J.A."/>
            <person name="Brent C.S."/>
            <person name="Hull J.J."/>
        </authorList>
    </citation>
    <scope>NUCLEOTIDE SEQUENCE</scope>
</reference>
<dbReference type="SMART" id="SM00882">
    <property type="entry name" value="CoA_trans"/>
    <property type="match status" value="2"/>
</dbReference>
<evidence type="ECO:0000256" key="2">
    <source>
        <dbReference type="ARBA" id="ARBA00022679"/>
    </source>
</evidence>
<dbReference type="EMBL" id="GDHC01018916">
    <property type="protein sequence ID" value="JAP99712.1"/>
    <property type="molecule type" value="Transcribed_RNA"/>
</dbReference>
<reference evidence="4" key="1">
    <citation type="journal article" date="2014" name="PLoS ONE">
        <title>Transcriptome-Based Identification of ABC Transporters in the Western Tarnished Plant Bug Lygus hesperus.</title>
        <authorList>
            <person name="Hull J.J."/>
            <person name="Chaney K."/>
            <person name="Geib S.M."/>
            <person name="Fabrick J.A."/>
            <person name="Brent C.S."/>
            <person name="Walsh D."/>
            <person name="Lavine L.C."/>
        </authorList>
    </citation>
    <scope>NUCLEOTIDE SEQUENCE</scope>
</reference>
<evidence type="ECO:0000313" key="5">
    <source>
        <dbReference type="EMBL" id="JAP99712.1"/>
    </source>
</evidence>
<sequence length="500" mass="54350">SLLFLFIYKITLFPIRCCTSPRMCVLHPQVRDSASSALQDAKLRDGSTILSGGFGICGIPMTLIRAVRDADAHNLTVVSNNCGLNDWGVGILVASNQVQKLCISYLGRNTCAAKLYCDGKLSIEFIPQGTLAERIRCGGAGIPAFYSPTGVGTVVQHGNFPVRYGMGGQVVEVSQPRETRIFHNQLHLLETAIRGDIALIKAFRADTAGNVQFKNTAQNFNFDMATCAAYTVVEADTIVPVGHLPSHDIHLPGVYVDAVVQSREPKRFEIQPSYRNTAPSSDPNLQVRELIAKHATNELKPHSIVNLGVGIPTLVSKYIMPHHGIFLHSENGIVGYAPLLDPQCEDCDLINASKEPVQLVPGSSVFSSSQSFAMIRGGHIDTTVLGAMQVSRHGDLANWATDDVQRIRGMGGAMDLVANSKHVVVTMEHTTKDSVPKILDTCTLPLTGSRCVDTVVTDLATFDIDKSSGTLYLRELRPNVTLEQVRRHTPVPFIHSHHSS</sequence>
<dbReference type="PANTHER" id="PTHR13707:SF60">
    <property type="entry name" value="ACETATE COA-TRANSFERASE SUBUNIT ALPHA"/>
    <property type="match status" value="1"/>
</dbReference>
<keyword evidence="2 4" id="KW-0808">Transferase</keyword>
<dbReference type="GO" id="GO:0008410">
    <property type="term" value="F:CoA-transferase activity"/>
    <property type="evidence" value="ECO:0007669"/>
    <property type="project" value="InterPro"/>
</dbReference>
<dbReference type="InterPro" id="IPR037171">
    <property type="entry name" value="NagB/RpiA_transferase-like"/>
</dbReference>
<dbReference type="InterPro" id="IPR004165">
    <property type="entry name" value="CoA_trans_fam_I"/>
</dbReference>
<feature type="active site" description="5-glutamyl coenzyme A thioester intermediate" evidence="3">
    <location>
        <position position="330"/>
    </location>
</feature>
<dbReference type="InterPro" id="IPR004164">
    <property type="entry name" value="CoA_transf_AS"/>
</dbReference>
<dbReference type="PROSITE" id="PS01274">
    <property type="entry name" value="COA_TRANSF_2"/>
    <property type="match status" value="1"/>
</dbReference>
<dbReference type="GO" id="GO:0046952">
    <property type="term" value="P:ketone body catabolic process"/>
    <property type="evidence" value="ECO:0007669"/>
    <property type="project" value="InterPro"/>
</dbReference>
<gene>
    <name evidence="4" type="primary">OXCT1_0</name>
    <name evidence="5" type="synonym">OXCT1_1</name>
    <name evidence="4" type="ORF">CM83_100905</name>
    <name evidence="5" type="ORF">g.14304</name>
</gene>
<dbReference type="EMBL" id="GBHO01042590">
    <property type="protein sequence ID" value="JAG01014.1"/>
    <property type="molecule type" value="Transcribed_RNA"/>
</dbReference>
<feature type="non-terminal residue" evidence="4">
    <location>
        <position position="1"/>
    </location>
</feature>
<dbReference type="NCBIfam" id="TIGR02428">
    <property type="entry name" value="pcaJ_scoB_fam"/>
    <property type="match status" value="1"/>
</dbReference>
<comment type="similarity">
    <text evidence="1">Belongs to the 3-oxoacid CoA-transferase family.</text>
</comment>
<dbReference type="Gene3D" id="3.40.1080.10">
    <property type="entry name" value="Glutaconate Coenzyme A-transferase"/>
    <property type="match status" value="2"/>
</dbReference>
<proteinExistence type="inferred from homology"/>